<organism evidence="3 4">
    <name type="scientific">Polytolypa hystricis (strain UAMH7299)</name>
    <dbReference type="NCBI Taxonomy" id="1447883"/>
    <lineage>
        <taxon>Eukaryota</taxon>
        <taxon>Fungi</taxon>
        <taxon>Dikarya</taxon>
        <taxon>Ascomycota</taxon>
        <taxon>Pezizomycotina</taxon>
        <taxon>Eurotiomycetes</taxon>
        <taxon>Eurotiomycetidae</taxon>
        <taxon>Onygenales</taxon>
        <taxon>Onygenales incertae sedis</taxon>
        <taxon>Polytolypa</taxon>
    </lineage>
</organism>
<evidence type="ECO:0000313" key="3">
    <source>
        <dbReference type="EMBL" id="PGG99856.1"/>
    </source>
</evidence>
<dbReference type="InterPro" id="IPR057692">
    <property type="entry name" value="DUF7932"/>
</dbReference>
<evidence type="ECO:0000256" key="1">
    <source>
        <dbReference type="SAM" id="MobiDB-lite"/>
    </source>
</evidence>
<comment type="caution">
    <text evidence="3">The sequence shown here is derived from an EMBL/GenBank/DDBJ whole genome shotgun (WGS) entry which is preliminary data.</text>
</comment>
<keyword evidence="4" id="KW-1185">Reference proteome</keyword>
<dbReference type="OrthoDB" id="4152742at2759"/>
<gene>
    <name evidence="3" type="ORF">AJ80_09278</name>
</gene>
<feature type="compositionally biased region" description="Gly residues" evidence="1">
    <location>
        <begin position="129"/>
        <end position="145"/>
    </location>
</feature>
<feature type="domain" description="DUF7932" evidence="2">
    <location>
        <begin position="281"/>
        <end position="411"/>
    </location>
</feature>
<sequence length="1072" mass="115021">MNFQRPQFTIQVNGGDGESGDTVYPWRDASAPKHQHGLNGQAARQPGVGGPAGFLSVELTPSSLWPGGIHVEGIGSWQGESWEVETDHDLFLSAQGGHGGDGGVGENGQDGGRGRNGEDATRYSEATNGHGGKNGGSGGYGSSGANGGNGGTIEVTVAEEHMNLLVAVAWAINGGNGGSRGAHGRGGRGGPGGNGGAGCTWTVDTSITRFVDDGRGNLVPETRLETDWVSKSAGWAGSSGYDGSQPSDPLFDGAPGQNGIISFFILRRDGAREQYHGCYDLRVSGFEIVDENEDGINEPGEHIFVENIQVHNTGVMPSPSLTRIPLGMLPSEWLDGSIPQDGVLLPTSIPPGGVYEARGSMKAFIKQEPGLRQTPNNPLVVNETVDIIAIMPGVNRPLNNFTIQSAVVIQFPLQLLPPLYLRTVAIGDEFSVQWKVRNVSRKAYGTACNPNRLCGTRLHKVGQFDFKTPMDNDESFKYIEIIEPGCEAVFSEALYVDNSAEPFSRGNMCLEIFLAEPGDDPSKFSQISSSMPGVRWIAKFDLDLQISPLYKHNPDASFLLLANTGTPGSLVRELVAYIQGTLFLGVDVYNISISGNLMDMNTNESVLRGYVGKTVIILANPMDYFGQHGRFTYEFIDPWLATKLLKAGTSILLLGLGDISHLTQHWAKMVAIPEFPIDLSGTDGSFHGASVDSLLDKLGKMNIASAESLDIKSHTVTVKKSMFKSFKSSANTSGEKLAKRLSKTYPYQSYAVATDYTNASKTNPARVIVREGLSSSVKVLASSIPCQVEVTYLPGAFEYLIAATLPFEQRLAMLWTGASSTETSTGAMGDQISSSSSSVLRLPEKVLRLLALSLKYDLLQETSNFCSKAPLRDPASKLDVKVLLPLLTKLFSCAKGLRADSKGTPESQESLTSIVIWLLAEANPKFLSKASGRKRIVKDYIKANMSSIISQNPTSSFDNILKQQLPQVLKTTKQIGSASSDQPPVVSATLSDISAAVGTSNQYAIFHDIGRLMNKSCPTFFWAEQEHLRALSTYSTFMQRIAADEARSAGMISNVIMGSVTPLTPPGSNTQS</sequence>
<feature type="compositionally biased region" description="Gly residues" evidence="1">
    <location>
        <begin position="96"/>
        <end position="111"/>
    </location>
</feature>
<protein>
    <recommendedName>
        <fullName evidence="2">DUF7932 domain-containing protein</fullName>
    </recommendedName>
</protein>
<evidence type="ECO:0000313" key="4">
    <source>
        <dbReference type="Proteomes" id="UP000224634"/>
    </source>
</evidence>
<accession>A0A2B7WTF8</accession>
<dbReference type="Pfam" id="PF25560">
    <property type="entry name" value="DUF7932"/>
    <property type="match status" value="1"/>
</dbReference>
<feature type="region of interest" description="Disordered" evidence="1">
    <location>
        <begin position="94"/>
        <end position="145"/>
    </location>
</feature>
<dbReference type="AlphaFoldDB" id="A0A2B7WTF8"/>
<dbReference type="STRING" id="1447883.A0A2B7WTF8"/>
<dbReference type="Proteomes" id="UP000224634">
    <property type="component" value="Unassembled WGS sequence"/>
</dbReference>
<proteinExistence type="predicted"/>
<feature type="compositionally biased region" description="Basic and acidic residues" evidence="1">
    <location>
        <begin position="112"/>
        <end position="122"/>
    </location>
</feature>
<name>A0A2B7WTF8_POLH7</name>
<evidence type="ECO:0000259" key="2">
    <source>
        <dbReference type="Pfam" id="PF25560"/>
    </source>
</evidence>
<dbReference type="EMBL" id="PDNA01000263">
    <property type="protein sequence ID" value="PGG99856.1"/>
    <property type="molecule type" value="Genomic_DNA"/>
</dbReference>
<reference evidence="3 4" key="1">
    <citation type="submission" date="2017-10" db="EMBL/GenBank/DDBJ databases">
        <title>Comparative genomics in systemic dimorphic fungi from Ajellomycetaceae.</title>
        <authorList>
            <person name="Munoz J.F."/>
            <person name="Mcewen J.G."/>
            <person name="Clay O.K."/>
            <person name="Cuomo C.A."/>
        </authorList>
    </citation>
    <scope>NUCLEOTIDE SEQUENCE [LARGE SCALE GENOMIC DNA]</scope>
    <source>
        <strain evidence="3 4">UAMH7299</strain>
    </source>
</reference>